<accession>A0A430M334</accession>
<evidence type="ECO:0000256" key="6">
    <source>
        <dbReference type="SAM" id="MobiDB-lite"/>
    </source>
</evidence>
<dbReference type="PANTHER" id="PTHR47338">
    <property type="entry name" value="ZN(II)2CYS6 TRANSCRIPTION FACTOR (EUROFUNG)-RELATED"/>
    <property type="match status" value="1"/>
</dbReference>
<feature type="domain" description="Xylanolytic transcriptional activator regulatory" evidence="7">
    <location>
        <begin position="36"/>
        <end position="243"/>
    </location>
</feature>
<dbReference type="InterPro" id="IPR036864">
    <property type="entry name" value="Zn2-C6_fun-type_DNA-bd_sf"/>
</dbReference>
<evidence type="ECO:0000256" key="2">
    <source>
        <dbReference type="ARBA" id="ARBA00022723"/>
    </source>
</evidence>
<keyword evidence="2" id="KW-0479">Metal-binding</keyword>
<gene>
    <name evidence="8" type="ORF">BHE90_003094</name>
</gene>
<evidence type="ECO:0000256" key="4">
    <source>
        <dbReference type="ARBA" id="ARBA00023163"/>
    </source>
</evidence>
<evidence type="ECO:0000313" key="8">
    <source>
        <dbReference type="EMBL" id="RTE82395.1"/>
    </source>
</evidence>
<feature type="compositionally biased region" description="Basic and acidic residues" evidence="6">
    <location>
        <begin position="790"/>
        <end position="807"/>
    </location>
</feature>
<keyword evidence="3" id="KW-0805">Transcription regulation</keyword>
<dbReference type="Gene3D" id="4.10.240.10">
    <property type="entry name" value="Zn(2)-C6 fungal-type DNA-binding domain"/>
    <property type="match status" value="1"/>
</dbReference>
<dbReference type="InterPro" id="IPR007219">
    <property type="entry name" value="XnlR_reg_dom"/>
</dbReference>
<dbReference type="GO" id="GO:0008270">
    <property type="term" value="F:zinc ion binding"/>
    <property type="evidence" value="ECO:0007669"/>
    <property type="project" value="InterPro"/>
</dbReference>
<organism evidence="8 9">
    <name type="scientific">Fusarium euwallaceae</name>
    <dbReference type="NCBI Taxonomy" id="1147111"/>
    <lineage>
        <taxon>Eukaryota</taxon>
        <taxon>Fungi</taxon>
        <taxon>Dikarya</taxon>
        <taxon>Ascomycota</taxon>
        <taxon>Pezizomycotina</taxon>
        <taxon>Sordariomycetes</taxon>
        <taxon>Hypocreomycetidae</taxon>
        <taxon>Hypocreales</taxon>
        <taxon>Nectriaceae</taxon>
        <taxon>Fusarium</taxon>
        <taxon>Fusarium solani species complex</taxon>
    </lineage>
</organism>
<dbReference type="GO" id="GO:0006351">
    <property type="term" value="P:DNA-templated transcription"/>
    <property type="evidence" value="ECO:0007669"/>
    <property type="project" value="InterPro"/>
</dbReference>
<dbReference type="Proteomes" id="UP000287124">
    <property type="component" value="Unassembled WGS sequence"/>
</dbReference>
<keyword evidence="4" id="KW-0804">Transcription</keyword>
<reference evidence="8 9" key="1">
    <citation type="submission" date="2017-06" db="EMBL/GenBank/DDBJ databases">
        <title>Comparative genomic analysis of Ambrosia Fusariam Clade fungi.</title>
        <authorList>
            <person name="Stajich J.E."/>
            <person name="Carrillo J."/>
            <person name="Kijimoto T."/>
            <person name="Eskalen A."/>
            <person name="O'Donnell K."/>
            <person name="Kasson M."/>
        </authorList>
    </citation>
    <scope>NUCLEOTIDE SEQUENCE [LARGE SCALE GENOMIC DNA]</scope>
    <source>
        <strain evidence="8 9">UCR1854</strain>
    </source>
</reference>
<dbReference type="GO" id="GO:0000981">
    <property type="term" value="F:DNA-binding transcription factor activity, RNA polymerase II-specific"/>
    <property type="evidence" value="ECO:0007669"/>
    <property type="project" value="InterPro"/>
</dbReference>
<dbReference type="InterPro" id="IPR050815">
    <property type="entry name" value="TF_fung"/>
</dbReference>
<comment type="caution">
    <text evidence="8">The sequence shown here is derived from an EMBL/GenBank/DDBJ whole genome shotgun (WGS) entry which is preliminary data.</text>
</comment>
<keyword evidence="9" id="KW-1185">Reference proteome</keyword>
<evidence type="ECO:0000313" key="9">
    <source>
        <dbReference type="Proteomes" id="UP000287124"/>
    </source>
</evidence>
<evidence type="ECO:0000259" key="7">
    <source>
        <dbReference type="Pfam" id="PF04082"/>
    </source>
</evidence>
<dbReference type="CDD" id="cd12148">
    <property type="entry name" value="fungal_TF_MHR"/>
    <property type="match status" value="2"/>
</dbReference>
<dbReference type="EMBL" id="MIKF01000027">
    <property type="protein sequence ID" value="RTE82395.1"/>
    <property type="molecule type" value="Genomic_DNA"/>
</dbReference>
<evidence type="ECO:0000256" key="1">
    <source>
        <dbReference type="ARBA" id="ARBA00004123"/>
    </source>
</evidence>
<dbReference type="Pfam" id="PF04082">
    <property type="entry name" value="Fungal_trans"/>
    <property type="match status" value="1"/>
</dbReference>
<feature type="region of interest" description="Disordered" evidence="6">
    <location>
        <begin position="790"/>
        <end position="837"/>
    </location>
</feature>
<comment type="subcellular location">
    <subcellularLocation>
        <location evidence="1">Nucleus</location>
    </subcellularLocation>
</comment>
<feature type="compositionally biased region" description="Basic and acidic residues" evidence="6">
    <location>
        <begin position="828"/>
        <end position="837"/>
    </location>
</feature>
<dbReference type="AlphaFoldDB" id="A0A430M334"/>
<keyword evidence="5" id="KW-0539">Nucleus</keyword>
<dbReference type="GO" id="GO:0003677">
    <property type="term" value="F:DNA binding"/>
    <property type="evidence" value="ECO:0007669"/>
    <property type="project" value="InterPro"/>
</dbReference>
<name>A0A430M334_9HYPO</name>
<dbReference type="SUPFAM" id="SSF57701">
    <property type="entry name" value="Zn2/Cys6 DNA-binding domain"/>
    <property type="match status" value="1"/>
</dbReference>
<dbReference type="GO" id="GO:0005634">
    <property type="term" value="C:nucleus"/>
    <property type="evidence" value="ECO:0007669"/>
    <property type="project" value="UniProtKB-SubCell"/>
</dbReference>
<proteinExistence type="predicted"/>
<dbReference type="PANTHER" id="PTHR47338:SF6">
    <property type="entry name" value="ZN(II)2CYS6 TRANSCRIPTION FACTOR (EUROFUNG)"/>
    <property type="match status" value="1"/>
</dbReference>
<protein>
    <recommendedName>
        <fullName evidence="7">Xylanolytic transcriptional activator regulatory domain-containing protein</fullName>
    </recommendedName>
</protein>
<sequence length="882" mass="99251">MSYDLIKKSNPEAQVSFNKTTADSVFTEANLVQFVQAYFSRLHAYIPIIHQPTFQIGTAPLPLLISIFLFGSLCYAPQDAAISARDFFDLAEAYIFSHPTFRRILQQCSTERASIDEIQILQAALIIEIVQNGSSNVHTRRRLRLERHPCLVAAMRISGLFQENRRFPLHYLAGTDWHMFIFDELRLRYNPLGLATWTFFTDSIFATCFNKCPEITVSEMTGDLPCEEHLFEAETVSERKKIRCPGQKPRCSACTRLGQACYYANGEYNGEAVAGANRLTQLEEKLDRIMSRVEPLGTGDITPCSAADGSTTFASSPSSVYAAPTSLLSRDTITRAIDIYFTRIHRQPLWLFERESPPTPDSSVELICIILALSVTYNESGFSDTGLRSPVSYGNTTRRLVMLKVAEGTIDLQSVQALCLLALFNLLSGDVPLAGLNTTLAKNILQYLTLGHQGQTNSLTAEDYSRLFWSINLIDASYGLPVLVPLSATDAHSPNYSTAQTWKASVGCSPFPQRTQPESEQTLPHIWSHSVRISSLWGSVRLYISRCFEDAITAPWQPTSDYSALCSDLLEFETSFPVSLSYNMAKFPERSPQEVQENRSDWLPWLRLQVTYHAIHCVLNHPFLYSPESSKQRLGSNTFWRGSFEKALRHCTWISRLIRVANEKGLELTDPFFAQAAAIAGTLHLYWTRSNDDGLKNSATGNLEICQGLIVQMAAHWPVCVTISRALEHFIDLVSASNDSEAETTPVVAKRSLMWMIMDIAASQFPAYPSEASNDKDLCETGFNNDEYRTANESEIHSSPTDMRESTAHYASPPEWLPSRSDGPTTEPRAREPLQDQRHVVPIEDIGYDRDSLDLLWGPWEQMMRMSTNPITDLDWWDMSNL</sequence>
<evidence type="ECO:0000256" key="5">
    <source>
        <dbReference type="ARBA" id="ARBA00023242"/>
    </source>
</evidence>
<evidence type="ECO:0000256" key="3">
    <source>
        <dbReference type="ARBA" id="ARBA00023015"/>
    </source>
</evidence>